<dbReference type="GO" id="GO:0016887">
    <property type="term" value="F:ATP hydrolysis activity"/>
    <property type="evidence" value="ECO:0007669"/>
    <property type="project" value="InterPro"/>
</dbReference>
<dbReference type="GO" id="GO:0005524">
    <property type="term" value="F:ATP binding"/>
    <property type="evidence" value="ECO:0007669"/>
    <property type="project" value="UniProtKB-KW"/>
</dbReference>
<dbReference type="RefSeq" id="WP_147397339.1">
    <property type="nucleotide sequence ID" value="NZ_QZFV01000060.1"/>
</dbReference>
<keyword evidence="3" id="KW-0547">Nucleotide-binding</keyword>
<evidence type="ECO:0000313" key="7">
    <source>
        <dbReference type="Proteomes" id="UP000285112"/>
    </source>
</evidence>
<dbReference type="InterPro" id="IPR050107">
    <property type="entry name" value="ABC_carbohydrate_import_ATPase"/>
</dbReference>
<dbReference type="CDD" id="cd03215">
    <property type="entry name" value="ABC_Carb_Monos_II"/>
    <property type="match status" value="1"/>
</dbReference>
<dbReference type="PROSITE" id="PS00211">
    <property type="entry name" value="ABC_TRANSPORTER_1"/>
    <property type="match status" value="1"/>
</dbReference>
<proteinExistence type="predicted"/>
<evidence type="ECO:0000256" key="2">
    <source>
        <dbReference type="ARBA" id="ARBA00022737"/>
    </source>
</evidence>
<comment type="caution">
    <text evidence="6">The sequence shown here is derived from an EMBL/GenBank/DDBJ whole genome shotgun (WGS) entry which is preliminary data.</text>
</comment>
<dbReference type="InterPro" id="IPR027417">
    <property type="entry name" value="P-loop_NTPase"/>
</dbReference>
<dbReference type="EMBL" id="QZFV01000060">
    <property type="protein sequence ID" value="RJQ89281.1"/>
    <property type="molecule type" value="Genomic_DNA"/>
</dbReference>
<keyword evidence="7" id="KW-1185">Reference proteome</keyword>
<dbReference type="InterPro" id="IPR003439">
    <property type="entry name" value="ABC_transporter-like_ATP-bd"/>
</dbReference>
<dbReference type="PROSITE" id="PS50893">
    <property type="entry name" value="ABC_TRANSPORTER_2"/>
    <property type="match status" value="2"/>
</dbReference>
<gene>
    <name evidence="6" type="ORF">D5S19_04755</name>
</gene>
<keyword evidence="1" id="KW-0813">Transport</keyword>
<dbReference type="OrthoDB" id="3651648at2"/>
<name>A0A419I9J4_9PSEU</name>
<evidence type="ECO:0000256" key="3">
    <source>
        <dbReference type="ARBA" id="ARBA00022741"/>
    </source>
</evidence>
<dbReference type="Proteomes" id="UP000285112">
    <property type="component" value="Unassembled WGS sequence"/>
</dbReference>
<dbReference type="PANTHER" id="PTHR43790:SF9">
    <property type="entry name" value="GALACTOFURANOSE TRANSPORTER ATP-BINDING PROTEIN YTFR"/>
    <property type="match status" value="1"/>
</dbReference>
<feature type="domain" description="ABC transporter" evidence="5">
    <location>
        <begin position="14"/>
        <end position="249"/>
    </location>
</feature>
<evidence type="ECO:0000256" key="4">
    <source>
        <dbReference type="ARBA" id="ARBA00022840"/>
    </source>
</evidence>
<evidence type="ECO:0000256" key="1">
    <source>
        <dbReference type="ARBA" id="ARBA00022448"/>
    </source>
</evidence>
<evidence type="ECO:0000313" key="6">
    <source>
        <dbReference type="EMBL" id="RJQ89281.1"/>
    </source>
</evidence>
<keyword evidence="2" id="KW-0677">Repeat</keyword>
<accession>A0A419I9J4</accession>
<keyword evidence="4 6" id="KW-0067">ATP-binding</keyword>
<dbReference type="SUPFAM" id="SSF52540">
    <property type="entry name" value="P-loop containing nucleoside triphosphate hydrolases"/>
    <property type="match status" value="2"/>
</dbReference>
<dbReference type="CDD" id="cd03216">
    <property type="entry name" value="ABC_Carb_Monos_I"/>
    <property type="match status" value="1"/>
</dbReference>
<dbReference type="InterPro" id="IPR003593">
    <property type="entry name" value="AAA+_ATPase"/>
</dbReference>
<sequence length="514" mass="54922">MTDPTPVFSEPPALAADAVSKRYGATAALAGASLFVRPGEVHGLVGANGAGKSTLIKILSGSEQQDSGRLRLGAWSGAALTPRTAQARGLETIYQDLSLAPSLDAVANVILGQEHSRLGMLRSRRQRHEALGIFARLGFRADPKEPVNRLSPADQQLVAIARAIYRRASVALMDEPTSSLGVAERARLLDIVRELSRDGVAVVYISHDLEEVLAVADRVTVLRDGRTVDTVAAGQLTPDDLVLRMVGGAFERLRRTSGTAGDVALELRGIGRHGRLTDVDLRLCRGEIVGLTGLVGSGRTQLANVLAGLHPTTTGEMTVDGTPYRPRTPGDALRAGVVVVPEDRKRDSLLMDLPCTHTVMLARPESRLGILRGRSERTATQRLLDRLHVKPASPAATPRAMSGGNQQKVSIAKALQARPRVVVLDEPGQGVDIGAKQQILHAIREIARNGCAVLMISSELQDLVPVVDRLLVMRRGRITGELAAAEIDEHRVLELAVTGAQSPAGRDEDPTHVQ</sequence>
<organism evidence="6 7">
    <name type="scientific">Amycolatopsis panacis</name>
    <dbReference type="NCBI Taxonomy" id="2340917"/>
    <lineage>
        <taxon>Bacteria</taxon>
        <taxon>Bacillati</taxon>
        <taxon>Actinomycetota</taxon>
        <taxon>Actinomycetes</taxon>
        <taxon>Pseudonocardiales</taxon>
        <taxon>Pseudonocardiaceae</taxon>
        <taxon>Amycolatopsis</taxon>
    </lineage>
</organism>
<dbReference type="Gene3D" id="3.40.50.300">
    <property type="entry name" value="P-loop containing nucleotide triphosphate hydrolases"/>
    <property type="match status" value="2"/>
</dbReference>
<dbReference type="PANTHER" id="PTHR43790">
    <property type="entry name" value="CARBOHYDRATE TRANSPORT ATP-BINDING PROTEIN MG119-RELATED"/>
    <property type="match status" value="1"/>
</dbReference>
<dbReference type="Pfam" id="PF00005">
    <property type="entry name" value="ABC_tran"/>
    <property type="match status" value="2"/>
</dbReference>
<dbReference type="SMART" id="SM00382">
    <property type="entry name" value="AAA"/>
    <property type="match status" value="2"/>
</dbReference>
<feature type="domain" description="ABC transporter" evidence="5">
    <location>
        <begin position="253"/>
        <end position="500"/>
    </location>
</feature>
<dbReference type="InterPro" id="IPR017871">
    <property type="entry name" value="ABC_transporter-like_CS"/>
</dbReference>
<evidence type="ECO:0000259" key="5">
    <source>
        <dbReference type="PROSITE" id="PS50893"/>
    </source>
</evidence>
<protein>
    <submittedName>
        <fullName evidence="6">Sugar ABC transporter ATP-binding protein</fullName>
    </submittedName>
</protein>
<reference evidence="6 7" key="1">
    <citation type="submission" date="2018-09" db="EMBL/GenBank/DDBJ databases">
        <title>YIM PH 21725 draft genome.</title>
        <authorList>
            <person name="Miao C."/>
        </authorList>
    </citation>
    <scope>NUCLEOTIDE SEQUENCE [LARGE SCALE GENOMIC DNA]</scope>
    <source>
        <strain evidence="7">YIM PH21725</strain>
    </source>
</reference>
<dbReference type="AlphaFoldDB" id="A0A419I9J4"/>